<comment type="caution">
    <text evidence="1">The sequence shown here is derived from an EMBL/GenBank/DDBJ whole genome shotgun (WGS) entry which is preliminary data.</text>
</comment>
<keyword evidence="2" id="KW-1185">Reference proteome</keyword>
<accession>A0A8X6S2J4</accession>
<reference evidence="1" key="1">
    <citation type="submission" date="2020-08" db="EMBL/GenBank/DDBJ databases">
        <title>Multicomponent nature underlies the extraordinary mechanical properties of spider dragline silk.</title>
        <authorList>
            <person name="Kono N."/>
            <person name="Nakamura H."/>
            <person name="Mori M."/>
            <person name="Yoshida Y."/>
            <person name="Ohtoshi R."/>
            <person name="Malay A.D."/>
            <person name="Moran D.A.P."/>
            <person name="Tomita M."/>
            <person name="Numata K."/>
            <person name="Arakawa K."/>
        </authorList>
    </citation>
    <scope>NUCLEOTIDE SEQUENCE</scope>
</reference>
<gene>
    <name evidence="1" type="ORF">TNCV_1172681</name>
</gene>
<dbReference type="EMBL" id="BMAU01021236">
    <property type="protein sequence ID" value="GFY03310.1"/>
    <property type="molecule type" value="Genomic_DNA"/>
</dbReference>
<evidence type="ECO:0000313" key="1">
    <source>
        <dbReference type="EMBL" id="GFY03310.1"/>
    </source>
</evidence>
<proteinExistence type="predicted"/>
<dbReference type="Proteomes" id="UP000887159">
    <property type="component" value="Unassembled WGS sequence"/>
</dbReference>
<sequence>MPQKGIIHLQTSLPSPGWIRNQTYGIAFRSSTKAVGEQPCNFHDHVMRIATELVPHSPSFHATPVAAVVE</sequence>
<name>A0A8X6S2J4_TRICX</name>
<evidence type="ECO:0000313" key="2">
    <source>
        <dbReference type="Proteomes" id="UP000887159"/>
    </source>
</evidence>
<organism evidence="1 2">
    <name type="scientific">Trichonephila clavipes</name>
    <name type="common">Golden silk orbweaver</name>
    <name type="synonym">Nephila clavipes</name>
    <dbReference type="NCBI Taxonomy" id="2585209"/>
    <lineage>
        <taxon>Eukaryota</taxon>
        <taxon>Metazoa</taxon>
        <taxon>Ecdysozoa</taxon>
        <taxon>Arthropoda</taxon>
        <taxon>Chelicerata</taxon>
        <taxon>Arachnida</taxon>
        <taxon>Araneae</taxon>
        <taxon>Araneomorphae</taxon>
        <taxon>Entelegynae</taxon>
        <taxon>Araneoidea</taxon>
        <taxon>Nephilidae</taxon>
        <taxon>Trichonephila</taxon>
    </lineage>
</organism>
<dbReference type="AlphaFoldDB" id="A0A8X6S2J4"/>
<protein>
    <submittedName>
        <fullName evidence="1">Uncharacterized protein</fullName>
    </submittedName>
</protein>